<feature type="compositionally biased region" description="Polar residues" evidence="8">
    <location>
        <begin position="807"/>
        <end position="817"/>
    </location>
</feature>
<dbReference type="EMBL" id="UFQT01000004">
    <property type="protein sequence ID" value="SSX17198.1"/>
    <property type="molecule type" value="Genomic_DNA"/>
</dbReference>
<dbReference type="GO" id="GO:0000724">
    <property type="term" value="P:double-strand break repair via homologous recombination"/>
    <property type="evidence" value="ECO:0007669"/>
    <property type="project" value="TreeGrafter"/>
</dbReference>
<comment type="similarity">
    <text evidence="7">Belongs to the MCM family.</text>
</comment>
<dbReference type="GO" id="GO:0005524">
    <property type="term" value="F:ATP binding"/>
    <property type="evidence" value="ECO:0007669"/>
    <property type="project" value="UniProtKB-KW"/>
</dbReference>
<evidence type="ECO:0000313" key="10">
    <source>
        <dbReference type="EMBL" id="SSX17198.1"/>
    </source>
</evidence>
<dbReference type="PANTHER" id="PTHR11630">
    <property type="entry name" value="DNA REPLICATION LICENSING FACTOR MCM FAMILY MEMBER"/>
    <property type="match status" value="1"/>
</dbReference>
<dbReference type="InterPro" id="IPR012340">
    <property type="entry name" value="NA-bd_OB-fold"/>
</dbReference>
<evidence type="ECO:0000256" key="3">
    <source>
        <dbReference type="ARBA" id="ARBA00022741"/>
    </source>
</evidence>
<evidence type="ECO:0000259" key="9">
    <source>
        <dbReference type="PROSITE" id="PS50051"/>
    </source>
</evidence>
<dbReference type="InterPro" id="IPR018525">
    <property type="entry name" value="MCM_CS"/>
</dbReference>
<feature type="region of interest" description="Disordered" evidence="8">
    <location>
        <begin position="807"/>
        <end position="828"/>
    </location>
</feature>
<evidence type="ECO:0000256" key="6">
    <source>
        <dbReference type="ARBA" id="ARBA00023125"/>
    </source>
</evidence>
<evidence type="ECO:0000256" key="7">
    <source>
        <dbReference type="RuleBase" id="RU004070"/>
    </source>
</evidence>
<sequence>MKYISKIQKQLAFEFEKSSIKLKKNKTKNMLKTNFESQKLTENFEKSFESNILFSERIKYLSHSTHVDYLDNILNQKEANKHYSIYLDLIDLRENNLVLYQNLCKNPSKENLQWNTAADFLLKKHMKTRQNFLENHACAKKYLHVRFLNHPKTEQGYPNYKACGRLMQIKGIVNNIRCKKYAEHKTESVLSSVKGQFAMSNKSPKTKIFDSEVKSHSNENIKMKYAHFTQEVMLEEQTEYSHQPMYITLILQDDLVDTLELGEGVLAVGFLENRYIQDNNDTENEFVFIVNSLSQMEDKTDKLSTEDLFITKNNWYDLLDQKGEFGARDFLVDSFDPDIYGMNLPKLLIMLSLASCGKNDSNRSQSHVLLVGAPGIAKSNLLVTAVKLSPKGFFGGGYRVSTAGLTAGVSYLDGEKNYEIGILPQCDGGICCIDEFNHMAEDDKSAIHEAMEQQTVHVAKAGVVLNLQSRCAIIAACNPLNLMSFIKNDDSNLINFGIKPALLSRFDVVFVLRDKRRHEFYEKIAKLVSMKEFDGSEYKKYWNTEKLKKHFLVARQFNPKFKIEAENILKQYFRLLYSDSKVDSSRITVRCLEALYRLCKAYARLLFKEEINELDVLVIICLIMENSYSMGQFCNKPHDLVEMQLPLGPTENECYEILKKIGLTEYYTNVLKLMKAASSSSNHQNECVSQKPNISRELKSNKFTDFETSPQINVEDDNLYEICLKELEVVSDTNRKKVYVENIKLNNRDEDNTLDILANEIYGINNQNIQPFSYTVSEHQTIKRMSFYDRLSKFEISNQHKSGINSFETSLKTSNETTKPDSPKNIRKKFDNQNDELVDMNVDIILSDIRLSFGIDGESKKINTSKTDTDSRKSLNQDKSSYGQKQNDISHLEGLIDESFFEDD</sequence>
<dbReference type="PRINTS" id="PR01657">
    <property type="entry name" value="MCMFAMILY"/>
</dbReference>
<dbReference type="EC" id="3.6.4.12" evidence="1"/>
<dbReference type="InterPro" id="IPR027417">
    <property type="entry name" value="P-loop_NTPase"/>
</dbReference>
<accession>A0A336LU74</accession>
<feature type="region of interest" description="Disordered" evidence="8">
    <location>
        <begin position="860"/>
        <end position="888"/>
    </location>
</feature>
<evidence type="ECO:0000256" key="2">
    <source>
        <dbReference type="ARBA" id="ARBA00022705"/>
    </source>
</evidence>
<reference evidence="10" key="1">
    <citation type="submission" date="2018-07" db="EMBL/GenBank/DDBJ databases">
        <authorList>
            <person name="Quirk P.G."/>
            <person name="Krulwich T.A."/>
        </authorList>
    </citation>
    <scope>NUCLEOTIDE SEQUENCE</scope>
</reference>
<dbReference type="Pfam" id="PF00493">
    <property type="entry name" value="MCM"/>
    <property type="match status" value="1"/>
</dbReference>
<gene>
    <name evidence="10" type="primary">CSON011441</name>
</gene>
<dbReference type="InterPro" id="IPR003593">
    <property type="entry name" value="AAA+_ATPase"/>
</dbReference>
<feature type="compositionally biased region" description="Basic and acidic residues" evidence="8">
    <location>
        <begin position="860"/>
        <end position="876"/>
    </location>
</feature>
<evidence type="ECO:0000256" key="5">
    <source>
        <dbReference type="ARBA" id="ARBA00022840"/>
    </source>
</evidence>
<name>A0A336LU74_CULSO</name>
<keyword evidence="3 7" id="KW-0547">Nucleotide-binding</keyword>
<evidence type="ECO:0000256" key="8">
    <source>
        <dbReference type="SAM" id="MobiDB-lite"/>
    </source>
</evidence>
<evidence type="ECO:0000256" key="1">
    <source>
        <dbReference type="ARBA" id="ARBA00012551"/>
    </source>
</evidence>
<feature type="domain" description="MCM C-terminal AAA(+) ATPase" evidence="9">
    <location>
        <begin position="327"/>
        <end position="528"/>
    </location>
</feature>
<feature type="compositionally biased region" description="Basic and acidic residues" evidence="8">
    <location>
        <begin position="818"/>
        <end position="828"/>
    </location>
</feature>
<dbReference type="InterPro" id="IPR031327">
    <property type="entry name" value="MCM"/>
</dbReference>
<keyword evidence="4" id="KW-0347">Helicase</keyword>
<feature type="compositionally biased region" description="Polar residues" evidence="8">
    <location>
        <begin position="877"/>
        <end position="888"/>
    </location>
</feature>
<dbReference type="SMART" id="SM00382">
    <property type="entry name" value="AAA"/>
    <property type="match status" value="1"/>
</dbReference>
<organism evidence="10">
    <name type="scientific">Culicoides sonorensis</name>
    <name type="common">Biting midge</name>
    <dbReference type="NCBI Taxonomy" id="179676"/>
    <lineage>
        <taxon>Eukaryota</taxon>
        <taxon>Metazoa</taxon>
        <taxon>Ecdysozoa</taxon>
        <taxon>Arthropoda</taxon>
        <taxon>Hexapoda</taxon>
        <taxon>Insecta</taxon>
        <taxon>Pterygota</taxon>
        <taxon>Neoptera</taxon>
        <taxon>Endopterygota</taxon>
        <taxon>Diptera</taxon>
        <taxon>Nematocera</taxon>
        <taxon>Chironomoidea</taxon>
        <taxon>Ceratopogonidae</taxon>
        <taxon>Ceratopogoninae</taxon>
        <taxon>Culicoides</taxon>
        <taxon>Monoculicoides</taxon>
    </lineage>
</organism>
<protein>
    <recommendedName>
        <fullName evidence="1">DNA helicase</fullName>
        <ecNumber evidence="1">3.6.4.12</ecNumber>
    </recommendedName>
</protein>
<dbReference type="SMART" id="SM00350">
    <property type="entry name" value="MCM"/>
    <property type="match status" value="1"/>
</dbReference>
<dbReference type="GO" id="GO:0006260">
    <property type="term" value="P:DNA replication"/>
    <property type="evidence" value="ECO:0007669"/>
    <property type="project" value="InterPro"/>
</dbReference>
<dbReference type="PANTHER" id="PTHR11630:SF48">
    <property type="entry name" value="DNA HELICASE MCM9"/>
    <property type="match status" value="1"/>
</dbReference>
<dbReference type="InterPro" id="IPR001208">
    <property type="entry name" value="MCM_dom"/>
</dbReference>
<dbReference type="GO" id="GO:0005634">
    <property type="term" value="C:nucleus"/>
    <property type="evidence" value="ECO:0007669"/>
    <property type="project" value="UniProtKB-SubCell"/>
</dbReference>
<dbReference type="Gene3D" id="3.40.50.300">
    <property type="entry name" value="P-loop containing nucleotide triphosphate hydrolases"/>
    <property type="match status" value="1"/>
</dbReference>
<dbReference type="GO" id="GO:0003697">
    <property type="term" value="F:single-stranded DNA binding"/>
    <property type="evidence" value="ECO:0007669"/>
    <property type="project" value="TreeGrafter"/>
</dbReference>
<dbReference type="PROSITE" id="PS00847">
    <property type="entry name" value="MCM_1"/>
    <property type="match status" value="1"/>
</dbReference>
<dbReference type="PROSITE" id="PS50051">
    <property type="entry name" value="MCM_2"/>
    <property type="match status" value="1"/>
</dbReference>
<dbReference type="SUPFAM" id="SSF50249">
    <property type="entry name" value="Nucleic acid-binding proteins"/>
    <property type="match status" value="1"/>
</dbReference>
<keyword evidence="5 7" id="KW-0067">ATP-binding</keyword>
<dbReference type="GO" id="GO:0017116">
    <property type="term" value="F:single-stranded DNA helicase activity"/>
    <property type="evidence" value="ECO:0007669"/>
    <property type="project" value="TreeGrafter"/>
</dbReference>
<proteinExistence type="inferred from homology"/>
<dbReference type="GO" id="GO:0042555">
    <property type="term" value="C:MCM complex"/>
    <property type="evidence" value="ECO:0007669"/>
    <property type="project" value="TreeGrafter"/>
</dbReference>
<keyword evidence="6 7" id="KW-0238">DNA-binding</keyword>
<dbReference type="InterPro" id="IPR041562">
    <property type="entry name" value="MCM_lid"/>
</dbReference>
<keyword evidence="4" id="KW-0378">Hydrolase</keyword>
<evidence type="ECO:0000256" key="4">
    <source>
        <dbReference type="ARBA" id="ARBA00022806"/>
    </source>
</evidence>
<keyword evidence="2" id="KW-0235">DNA replication</keyword>
<dbReference type="Pfam" id="PF17855">
    <property type="entry name" value="MCM_lid"/>
    <property type="match status" value="1"/>
</dbReference>
<dbReference type="GO" id="GO:0016787">
    <property type="term" value="F:hydrolase activity"/>
    <property type="evidence" value="ECO:0007669"/>
    <property type="project" value="UniProtKB-KW"/>
</dbReference>
<dbReference type="VEuPathDB" id="VectorBase:CSON011441"/>
<dbReference type="AlphaFoldDB" id="A0A336LU74"/>
<dbReference type="SUPFAM" id="SSF52540">
    <property type="entry name" value="P-loop containing nucleoside triphosphate hydrolases"/>
    <property type="match status" value="1"/>
</dbReference>